<dbReference type="AlphaFoldDB" id="A0A7Y2W857"/>
<protein>
    <submittedName>
        <fullName evidence="1">Uncharacterized protein</fullName>
    </submittedName>
</protein>
<evidence type="ECO:0000313" key="2">
    <source>
        <dbReference type="Proteomes" id="UP000530654"/>
    </source>
</evidence>
<organism evidence="1 2">
    <name type="scientific">Rhizobium laguerreae</name>
    <dbReference type="NCBI Taxonomy" id="1076926"/>
    <lineage>
        <taxon>Bacteria</taxon>
        <taxon>Pseudomonadati</taxon>
        <taxon>Pseudomonadota</taxon>
        <taxon>Alphaproteobacteria</taxon>
        <taxon>Hyphomicrobiales</taxon>
        <taxon>Rhizobiaceae</taxon>
        <taxon>Rhizobium/Agrobacterium group</taxon>
        <taxon>Rhizobium</taxon>
    </lineage>
</organism>
<gene>
    <name evidence="1" type="ORF">HLI17_24635</name>
</gene>
<evidence type="ECO:0000313" key="1">
    <source>
        <dbReference type="EMBL" id="NNH66422.1"/>
    </source>
</evidence>
<dbReference type="Proteomes" id="UP000530654">
    <property type="component" value="Unassembled WGS sequence"/>
</dbReference>
<comment type="caution">
    <text evidence="1">The sequence shown here is derived from an EMBL/GenBank/DDBJ whole genome shotgun (WGS) entry which is preliminary data.</text>
</comment>
<sequence length="70" mass="8009">MEDNLLTRLMPLEKSALTIQAGILLRASISLEAPGGFDVFPAVREAMFIPQMICDRQNRKEARRFQPIHR</sequence>
<accession>A0A7Y2W857</accession>
<proteinExistence type="predicted"/>
<reference evidence="1 2" key="1">
    <citation type="submission" date="2020-04" db="EMBL/GenBank/DDBJ databases">
        <title>Rhizobium bacterial biofertilizers improve the content of phenolic compounds of Lactuca sativa L. under non-saline and saline-stress conditions.</title>
        <authorList>
            <person name="Ayuso-Calles M."/>
            <person name="Garcia-Estevez I."/>
            <person name="Jimenez-Gomez A."/>
            <person name="Flores-Felix J.D."/>
            <person name="Escribano-Bailon M."/>
            <person name="Rivas R."/>
        </authorList>
    </citation>
    <scope>NUCLEOTIDE SEQUENCE [LARGE SCALE GENOMIC DNA]</scope>
    <source>
        <strain evidence="1 2">GPTR02</strain>
    </source>
</reference>
<dbReference type="RefSeq" id="WP_170282043.1">
    <property type="nucleotide sequence ID" value="NZ_JABEQY010000025.1"/>
</dbReference>
<name>A0A7Y2W857_9HYPH</name>
<dbReference type="EMBL" id="JABEQY010000025">
    <property type="protein sequence ID" value="NNH66422.1"/>
    <property type="molecule type" value="Genomic_DNA"/>
</dbReference>